<name>A0A1H1U4M3_9ACTN</name>
<keyword evidence="3" id="KW-1185">Reference proteome</keyword>
<dbReference type="AlphaFoldDB" id="A0A1H1U4M3"/>
<sequence length="90" mass="10164">MVILGIDAHKRNHTVVAVDEPGRPLASRTIGTTTADHLRVLCWVDQFGPDRRWAVEDCRHLSRRLERDLLAAGETITRVPAKLMAHVRDC</sequence>
<evidence type="ECO:0000313" key="2">
    <source>
        <dbReference type="EMBL" id="SDS66809.1"/>
    </source>
</evidence>
<dbReference type="InterPro" id="IPR047650">
    <property type="entry name" value="Transpos_IS110"/>
</dbReference>
<organism evidence="2 3">
    <name type="scientific">Actinopolymorpha singaporensis</name>
    <dbReference type="NCBI Taxonomy" id="117157"/>
    <lineage>
        <taxon>Bacteria</taxon>
        <taxon>Bacillati</taxon>
        <taxon>Actinomycetota</taxon>
        <taxon>Actinomycetes</taxon>
        <taxon>Propionibacteriales</taxon>
        <taxon>Actinopolymorphaceae</taxon>
        <taxon>Actinopolymorpha</taxon>
    </lineage>
</organism>
<proteinExistence type="predicted"/>
<dbReference type="RefSeq" id="WP_157728601.1">
    <property type="nucleotide sequence ID" value="NZ_LT629732.1"/>
</dbReference>
<dbReference type="OrthoDB" id="4337860at2"/>
<evidence type="ECO:0000313" key="3">
    <source>
        <dbReference type="Proteomes" id="UP000198983"/>
    </source>
</evidence>
<dbReference type="Proteomes" id="UP000198983">
    <property type="component" value="Chromosome I"/>
</dbReference>
<protein>
    <submittedName>
        <fullName evidence="2">Transposase</fullName>
    </submittedName>
</protein>
<accession>A0A1H1U4M3</accession>
<dbReference type="GO" id="GO:0006313">
    <property type="term" value="P:DNA transposition"/>
    <property type="evidence" value="ECO:0007669"/>
    <property type="project" value="InterPro"/>
</dbReference>
<gene>
    <name evidence="2" type="ORF">SAMN04489717_3444</name>
</gene>
<dbReference type="Pfam" id="PF01548">
    <property type="entry name" value="DEDD_Tnp_IS110"/>
    <property type="match status" value="1"/>
</dbReference>
<dbReference type="PANTHER" id="PTHR33055:SF16">
    <property type="entry name" value="TRANSPOSASE FOR INSERTION SEQUENCE ELEMENT IS1547"/>
    <property type="match status" value="1"/>
</dbReference>
<dbReference type="EMBL" id="LT629732">
    <property type="protein sequence ID" value="SDS66809.1"/>
    <property type="molecule type" value="Genomic_DNA"/>
</dbReference>
<feature type="domain" description="Transposase IS110-like N-terminal" evidence="1">
    <location>
        <begin position="4"/>
        <end position="89"/>
    </location>
</feature>
<dbReference type="GO" id="GO:0003677">
    <property type="term" value="F:DNA binding"/>
    <property type="evidence" value="ECO:0007669"/>
    <property type="project" value="InterPro"/>
</dbReference>
<dbReference type="PANTHER" id="PTHR33055">
    <property type="entry name" value="TRANSPOSASE FOR INSERTION SEQUENCE ELEMENT IS1111A"/>
    <property type="match status" value="1"/>
</dbReference>
<dbReference type="InterPro" id="IPR002525">
    <property type="entry name" value="Transp_IS110-like_N"/>
</dbReference>
<evidence type="ECO:0000259" key="1">
    <source>
        <dbReference type="Pfam" id="PF01548"/>
    </source>
</evidence>
<reference evidence="2 3" key="1">
    <citation type="submission" date="2016-10" db="EMBL/GenBank/DDBJ databases">
        <authorList>
            <person name="de Groot N.N."/>
        </authorList>
    </citation>
    <scope>NUCLEOTIDE SEQUENCE [LARGE SCALE GENOMIC DNA]</scope>
    <source>
        <strain evidence="2 3">DSM 22024</strain>
    </source>
</reference>
<dbReference type="GO" id="GO:0004803">
    <property type="term" value="F:transposase activity"/>
    <property type="evidence" value="ECO:0007669"/>
    <property type="project" value="InterPro"/>
</dbReference>